<gene>
    <name evidence="2" type="ORF">ABLV49_21865</name>
</gene>
<dbReference type="InterPro" id="IPR000073">
    <property type="entry name" value="AB_hydrolase_1"/>
</dbReference>
<dbReference type="PRINTS" id="PR00111">
    <property type="entry name" value="ABHYDROLASE"/>
</dbReference>
<dbReference type="RefSeq" id="WP_349281901.1">
    <property type="nucleotide sequence ID" value="NZ_CBCSCU010000038.1"/>
</dbReference>
<dbReference type="GO" id="GO:0016787">
    <property type="term" value="F:hydrolase activity"/>
    <property type="evidence" value="ECO:0007669"/>
    <property type="project" value="UniProtKB-KW"/>
</dbReference>
<reference evidence="2" key="1">
    <citation type="submission" date="2024-05" db="EMBL/GenBank/DDBJ databases">
        <authorList>
            <person name="Bunk B."/>
            <person name="Swiderski J."/>
            <person name="Sproer C."/>
            <person name="Thiel V."/>
        </authorList>
    </citation>
    <scope>NUCLEOTIDE SEQUENCE</scope>
    <source>
        <strain evidence="2">DSM 17735</strain>
        <plasmid evidence="2">p1</plasmid>
    </source>
</reference>
<evidence type="ECO:0000313" key="2">
    <source>
        <dbReference type="EMBL" id="XBP72379.1"/>
    </source>
</evidence>
<dbReference type="PANTHER" id="PTHR43433:SF5">
    <property type="entry name" value="AB HYDROLASE-1 DOMAIN-CONTAINING PROTEIN"/>
    <property type="match status" value="1"/>
</dbReference>
<dbReference type="AlphaFoldDB" id="A0AAU7LXL2"/>
<dbReference type="PANTHER" id="PTHR43433">
    <property type="entry name" value="HYDROLASE, ALPHA/BETA FOLD FAMILY PROTEIN"/>
    <property type="match status" value="1"/>
</dbReference>
<evidence type="ECO:0000259" key="1">
    <source>
        <dbReference type="Pfam" id="PF00561"/>
    </source>
</evidence>
<keyword evidence="2" id="KW-0378">Hydrolase</keyword>
<organism evidence="2">
    <name type="scientific">Polaromonas hydrogenivorans</name>
    <dbReference type="NCBI Taxonomy" id="335476"/>
    <lineage>
        <taxon>Bacteria</taxon>
        <taxon>Pseudomonadati</taxon>
        <taxon>Pseudomonadota</taxon>
        <taxon>Betaproteobacteria</taxon>
        <taxon>Burkholderiales</taxon>
        <taxon>Comamonadaceae</taxon>
        <taxon>Polaromonas</taxon>
    </lineage>
</organism>
<dbReference type="Pfam" id="PF00561">
    <property type="entry name" value="Abhydrolase_1"/>
    <property type="match status" value="1"/>
</dbReference>
<keyword evidence="2" id="KW-0614">Plasmid</keyword>
<dbReference type="EMBL" id="CP157676">
    <property type="protein sequence ID" value="XBP72379.1"/>
    <property type="molecule type" value="Genomic_DNA"/>
</dbReference>
<dbReference type="Gene3D" id="3.40.50.1820">
    <property type="entry name" value="alpha/beta hydrolase"/>
    <property type="match status" value="1"/>
</dbReference>
<geneLocation type="plasmid" evidence="2">
    <name>p1</name>
</geneLocation>
<proteinExistence type="predicted"/>
<sequence length="260" mass="27223">MSQLHFVKQGQGPLVVLSHALGCDLTMWDGVAAALQDRYTVLRYDHRGHGRSAAAAGAGAGAYTIDDLANDAADLIRTQSTDPVHFVGLSLGGMTAQALGARHPQSVRSLSIANSASHYDDAARAMWQTRIDTVLAQGVAPIAEGAMQRWFTPEFRADVNGGSDRVAALRAVLEATAPAPYAAACTAVANIDLDAGNARITCPTLVIAGSRDEATPPAMSRAIAQGIAGAQLRSLDAAHLSAVEQPEAFARLLLDFWQAL</sequence>
<feature type="domain" description="AB hydrolase-1" evidence="1">
    <location>
        <begin position="13"/>
        <end position="244"/>
    </location>
</feature>
<protein>
    <submittedName>
        <fullName evidence="2">Alpha/beta fold hydrolase</fullName>
    </submittedName>
</protein>
<dbReference type="InterPro" id="IPR050471">
    <property type="entry name" value="AB_hydrolase"/>
</dbReference>
<name>A0AAU7LXL2_9BURK</name>
<dbReference type="SUPFAM" id="SSF53474">
    <property type="entry name" value="alpha/beta-Hydrolases"/>
    <property type="match status" value="1"/>
</dbReference>
<accession>A0AAU7LXL2</accession>
<dbReference type="InterPro" id="IPR029058">
    <property type="entry name" value="AB_hydrolase_fold"/>
</dbReference>